<dbReference type="Pfam" id="PF12728">
    <property type="entry name" value="HTH_17"/>
    <property type="match status" value="1"/>
</dbReference>
<gene>
    <name evidence="2" type="ORF">FHS03_000373</name>
</gene>
<evidence type="ECO:0000313" key="3">
    <source>
        <dbReference type="Proteomes" id="UP000541535"/>
    </source>
</evidence>
<feature type="domain" description="Helix-turn-helix" evidence="1">
    <location>
        <begin position="53"/>
        <end position="100"/>
    </location>
</feature>
<protein>
    <submittedName>
        <fullName evidence="2">Excisionase family DNA binding protein</fullName>
    </submittedName>
</protein>
<dbReference type="InterPro" id="IPR010093">
    <property type="entry name" value="SinI_DNA-bd"/>
</dbReference>
<name>A0A7W5B6C1_9BURK</name>
<accession>A0A7W5B6C1</accession>
<evidence type="ECO:0000259" key="1">
    <source>
        <dbReference type="Pfam" id="PF12728"/>
    </source>
</evidence>
<dbReference type="RefSeq" id="WP_183439313.1">
    <property type="nucleotide sequence ID" value="NZ_JACHXD010000001.1"/>
</dbReference>
<reference evidence="2 3" key="1">
    <citation type="submission" date="2020-08" db="EMBL/GenBank/DDBJ databases">
        <title>Genomic Encyclopedia of Type Strains, Phase III (KMG-III): the genomes of soil and plant-associated and newly described type strains.</title>
        <authorList>
            <person name="Whitman W."/>
        </authorList>
    </citation>
    <scope>NUCLEOTIDE SEQUENCE [LARGE SCALE GENOMIC DNA]</scope>
    <source>
        <strain evidence="2 3">CECT 8897</strain>
    </source>
</reference>
<keyword evidence="3" id="KW-1185">Reference proteome</keyword>
<comment type="caution">
    <text evidence="2">The sequence shown here is derived from an EMBL/GenBank/DDBJ whole genome shotgun (WGS) entry which is preliminary data.</text>
</comment>
<dbReference type="EMBL" id="JACHXD010000001">
    <property type="protein sequence ID" value="MBB3117354.1"/>
    <property type="molecule type" value="Genomic_DNA"/>
</dbReference>
<dbReference type="AlphaFoldDB" id="A0A7W5B6C1"/>
<dbReference type="Gene3D" id="1.10.1660.10">
    <property type="match status" value="1"/>
</dbReference>
<dbReference type="GO" id="GO:0003677">
    <property type="term" value="F:DNA binding"/>
    <property type="evidence" value="ECO:0007669"/>
    <property type="project" value="InterPro"/>
</dbReference>
<dbReference type="InterPro" id="IPR041657">
    <property type="entry name" value="HTH_17"/>
</dbReference>
<organism evidence="2 3">
    <name type="scientific">Pseudoduganella violacea</name>
    <dbReference type="NCBI Taxonomy" id="1715466"/>
    <lineage>
        <taxon>Bacteria</taxon>
        <taxon>Pseudomonadati</taxon>
        <taxon>Pseudomonadota</taxon>
        <taxon>Betaproteobacteria</taxon>
        <taxon>Burkholderiales</taxon>
        <taxon>Oxalobacteraceae</taxon>
        <taxon>Telluria group</taxon>
        <taxon>Pseudoduganella</taxon>
    </lineage>
</organism>
<dbReference type="NCBIfam" id="TIGR01764">
    <property type="entry name" value="excise"/>
    <property type="match status" value="1"/>
</dbReference>
<dbReference type="InterPro" id="IPR009061">
    <property type="entry name" value="DNA-bd_dom_put_sf"/>
</dbReference>
<evidence type="ECO:0000313" key="2">
    <source>
        <dbReference type="EMBL" id="MBB3117354.1"/>
    </source>
</evidence>
<sequence length="113" mass="12490">MSQVTAEAVYESFTQLAIPERAKFFALLAESSVQGQNFSHEQVFGHLAEDEFTAMEAAEYLDVSISTFRRYVAQGKIKSSNEVGRNQLFATKDLKAFKRSLHAVKARAAAIAA</sequence>
<dbReference type="SUPFAM" id="SSF46955">
    <property type="entry name" value="Putative DNA-binding domain"/>
    <property type="match status" value="1"/>
</dbReference>
<proteinExistence type="predicted"/>
<dbReference type="Proteomes" id="UP000541535">
    <property type="component" value="Unassembled WGS sequence"/>
</dbReference>